<keyword evidence="1" id="KW-1133">Transmembrane helix</keyword>
<keyword evidence="1" id="KW-0472">Membrane</keyword>
<organism evidence="2 4">
    <name type="scientific">Legionella qingyii</name>
    <dbReference type="NCBI Taxonomy" id="2184757"/>
    <lineage>
        <taxon>Bacteria</taxon>
        <taxon>Pseudomonadati</taxon>
        <taxon>Pseudomonadota</taxon>
        <taxon>Gammaproteobacteria</taxon>
        <taxon>Legionellales</taxon>
        <taxon>Legionellaceae</taxon>
        <taxon>Legionella</taxon>
    </lineage>
</organism>
<reference evidence="2 4" key="1">
    <citation type="submission" date="2018-05" db="EMBL/GenBank/DDBJ databases">
        <title>Legionella qingyii sp.nov., whole genome shotgun sequence.</title>
        <authorList>
            <person name="Wu H."/>
            <person name="Zhu Q."/>
            <person name="Hu C."/>
        </authorList>
    </citation>
    <scope>NUCLEOTIDE SEQUENCE [LARGE SCALE GENOMIC DNA]</scope>
    <source>
        <strain evidence="2 4">HEB18</strain>
    </source>
</reference>
<dbReference type="OrthoDB" id="5654272at2"/>
<evidence type="ECO:0000313" key="5">
    <source>
        <dbReference type="Proteomes" id="UP000287374"/>
    </source>
</evidence>
<feature type="transmembrane region" description="Helical" evidence="1">
    <location>
        <begin position="16"/>
        <end position="34"/>
    </location>
</feature>
<dbReference type="EMBL" id="RZGX01000010">
    <property type="protein sequence ID" value="RUR22762.1"/>
    <property type="molecule type" value="Genomic_DNA"/>
</dbReference>
<evidence type="ECO:0000256" key="1">
    <source>
        <dbReference type="SAM" id="Phobius"/>
    </source>
</evidence>
<sequence>MSLLSEIIIEPGKSKIYLRLILVVYLITTILILFSSIYLLIKLILLGLIFVLLYIDWVNQSPWSSIKKIQFIGNKWILEMQKGNKESYTQAVVLIHNPFFQLIEFVNSKQKKRIVLFLDQITNHQLRLLHLKISQSSI</sequence>
<accession>A0A317U397</accession>
<dbReference type="Proteomes" id="UP000247152">
    <property type="component" value="Unassembled WGS sequence"/>
</dbReference>
<evidence type="ECO:0000313" key="3">
    <source>
        <dbReference type="EMBL" id="RUR22762.1"/>
    </source>
</evidence>
<dbReference type="EMBL" id="QHJG01000020">
    <property type="protein sequence ID" value="PWY55317.1"/>
    <property type="molecule type" value="Genomic_DNA"/>
</dbReference>
<evidence type="ECO:0000313" key="2">
    <source>
        <dbReference type="EMBL" id="PWY55317.1"/>
    </source>
</evidence>
<name>A0A317U397_9GAMM</name>
<protein>
    <submittedName>
        <fullName evidence="2">Uncharacterized protein</fullName>
    </submittedName>
</protein>
<reference evidence="3 5" key="2">
    <citation type="submission" date="2018-12" db="EMBL/GenBank/DDBJ databases">
        <title>Legionella sp,whole genome shotgun sequence.</title>
        <authorList>
            <person name="Wu H."/>
        </authorList>
    </citation>
    <scope>NUCLEOTIDE SEQUENCE [LARGE SCALE GENOMIC DNA]</scope>
    <source>
        <strain evidence="5">km489</strain>
        <strain evidence="3">Km489</strain>
    </source>
</reference>
<evidence type="ECO:0000313" key="4">
    <source>
        <dbReference type="Proteomes" id="UP000247152"/>
    </source>
</evidence>
<dbReference type="AlphaFoldDB" id="A0A317U397"/>
<comment type="caution">
    <text evidence="2">The sequence shown here is derived from an EMBL/GenBank/DDBJ whole genome shotgun (WGS) entry which is preliminary data.</text>
</comment>
<proteinExistence type="predicted"/>
<keyword evidence="1" id="KW-0812">Transmembrane</keyword>
<keyword evidence="5" id="KW-1185">Reference proteome</keyword>
<dbReference type="Proteomes" id="UP000287374">
    <property type="component" value="Unassembled WGS sequence"/>
</dbReference>
<gene>
    <name evidence="2" type="ORF">DGG96_12680</name>
    <name evidence="3" type="ORF">ELY20_08560</name>
</gene>